<dbReference type="Gene3D" id="1.10.10.60">
    <property type="entry name" value="Homeodomain-like"/>
    <property type="match status" value="1"/>
</dbReference>
<dbReference type="SUPFAM" id="SSF46767">
    <property type="entry name" value="Methylated DNA-protein cysteine methyltransferase, C-terminal domain"/>
    <property type="match status" value="1"/>
</dbReference>
<dbReference type="Proteomes" id="UP000614287">
    <property type="component" value="Unassembled WGS sequence"/>
</dbReference>
<keyword evidence="5" id="KW-0805">Transcription regulation</keyword>
<dbReference type="SUPFAM" id="SSF46689">
    <property type="entry name" value="Homeodomain-like"/>
    <property type="match status" value="1"/>
</dbReference>
<dbReference type="PROSITE" id="PS00374">
    <property type="entry name" value="MGMT"/>
    <property type="match status" value="1"/>
</dbReference>
<dbReference type="Gene3D" id="3.30.160.70">
    <property type="entry name" value="Methylated DNA-protein cysteine methyltransferase domain"/>
    <property type="match status" value="1"/>
</dbReference>
<dbReference type="GO" id="GO:0006281">
    <property type="term" value="P:DNA repair"/>
    <property type="evidence" value="ECO:0007669"/>
    <property type="project" value="UniProtKB-KW"/>
</dbReference>
<dbReference type="NCBIfam" id="TIGR00589">
    <property type="entry name" value="ogt"/>
    <property type="match status" value="1"/>
</dbReference>
<feature type="domain" description="HTH araC/xylS-type" evidence="9">
    <location>
        <begin position="8"/>
        <end position="107"/>
    </location>
</feature>
<keyword evidence="7" id="KW-0234">DNA repair</keyword>
<keyword evidence="2 10" id="KW-0489">Methyltransferase</keyword>
<comment type="caution">
    <text evidence="10">The sequence shown here is derived from an EMBL/GenBank/DDBJ whole genome shotgun (WGS) entry which is preliminary data.</text>
</comment>
<dbReference type="InterPro" id="IPR001497">
    <property type="entry name" value="MethylDNA_cys_MeTrfase_AS"/>
</dbReference>
<accession>A0A8J3CHN0</accession>
<keyword evidence="3" id="KW-0808">Transferase</keyword>
<evidence type="ECO:0000256" key="5">
    <source>
        <dbReference type="ARBA" id="ARBA00023015"/>
    </source>
</evidence>
<evidence type="ECO:0000313" key="11">
    <source>
        <dbReference type="Proteomes" id="UP000614287"/>
    </source>
</evidence>
<dbReference type="PANTHER" id="PTHR10815">
    <property type="entry name" value="METHYLATED-DNA--PROTEIN-CYSTEINE METHYLTRANSFERASE"/>
    <property type="match status" value="1"/>
</dbReference>
<comment type="catalytic activity">
    <reaction evidence="8">
        <text>a 6-O-methyl-2'-deoxyguanosine in DNA + L-cysteinyl-[protein] = S-methyl-L-cysteinyl-[protein] + a 2'-deoxyguanosine in DNA</text>
        <dbReference type="Rhea" id="RHEA:24000"/>
        <dbReference type="Rhea" id="RHEA-COMP:10131"/>
        <dbReference type="Rhea" id="RHEA-COMP:10132"/>
        <dbReference type="Rhea" id="RHEA-COMP:11367"/>
        <dbReference type="Rhea" id="RHEA-COMP:11368"/>
        <dbReference type="ChEBI" id="CHEBI:29950"/>
        <dbReference type="ChEBI" id="CHEBI:82612"/>
        <dbReference type="ChEBI" id="CHEBI:85445"/>
        <dbReference type="ChEBI" id="CHEBI:85448"/>
        <dbReference type="EC" id="2.1.1.63"/>
    </reaction>
</comment>
<evidence type="ECO:0000256" key="6">
    <source>
        <dbReference type="ARBA" id="ARBA00023163"/>
    </source>
</evidence>
<organism evidence="10 11">
    <name type="scientific">Formosimonas limnophila</name>
    <dbReference type="NCBI Taxonomy" id="1384487"/>
    <lineage>
        <taxon>Bacteria</taxon>
        <taxon>Pseudomonadati</taxon>
        <taxon>Pseudomonadota</taxon>
        <taxon>Betaproteobacteria</taxon>
        <taxon>Burkholderiales</taxon>
        <taxon>Burkholderiaceae</taxon>
        <taxon>Formosimonas</taxon>
    </lineage>
</organism>
<keyword evidence="6" id="KW-0804">Transcription</keyword>
<dbReference type="InterPro" id="IPR036388">
    <property type="entry name" value="WH-like_DNA-bd_sf"/>
</dbReference>
<dbReference type="CDD" id="cd06445">
    <property type="entry name" value="ATase"/>
    <property type="match status" value="1"/>
</dbReference>
<evidence type="ECO:0000259" key="9">
    <source>
        <dbReference type="PROSITE" id="PS01124"/>
    </source>
</evidence>
<protein>
    <submittedName>
        <fullName evidence="10">Methylated-DNA--protein-cysteine methyltransferase</fullName>
    </submittedName>
</protein>
<name>A0A8J3CHN0_9BURK</name>
<evidence type="ECO:0000256" key="2">
    <source>
        <dbReference type="ARBA" id="ARBA00022603"/>
    </source>
</evidence>
<evidence type="ECO:0000256" key="8">
    <source>
        <dbReference type="ARBA" id="ARBA00049348"/>
    </source>
</evidence>
<dbReference type="Gene3D" id="1.10.10.10">
    <property type="entry name" value="Winged helix-like DNA-binding domain superfamily/Winged helix DNA-binding domain"/>
    <property type="match status" value="1"/>
</dbReference>
<dbReference type="SUPFAM" id="SSF53155">
    <property type="entry name" value="Methylated DNA-protein cysteine methyltransferase domain"/>
    <property type="match status" value="1"/>
</dbReference>
<keyword evidence="4" id="KW-0227">DNA damage</keyword>
<reference evidence="10" key="2">
    <citation type="submission" date="2020-09" db="EMBL/GenBank/DDBJ databases">
        <authorList>
            <person name="Sun Q."/>
            <person name="Kim S."/>
        </authorList>
    </citation>
    <scope>NUCLEOTIDE SEQUENCE</scope>
    <source>
        <strain evidence="10">KCTC 32501</strain>
    </source>
</reference>
<evidence type="ECO:0000256" key="7">
    <source>
        <dbReference type="ARBA" id="ARBA00023204"/>
    </source>
</evidence>
<dbReference type="InterPro" id="IPR036217">
    <property type="entry name" value="MethylDNA_cys_MeTrfase_DNAb"/>
</dbReference>
<dbReference type="InterPro" id="IPR009057">
    <property type="entry name" value="Homeodomain-like_sf"/>
</dbReference>
<evidence type="ECO:0000256" key="1">
    <source>
        <dbReference type="ARBA" id="ARBA00001286"/>
    </source>
</evidence>
<evidence type="ECO:0000313" key="10">
    <source>
        <dbReference type="EMBL" id="GHA74758.1"/>
    </source>
</evidence>
<sequence length="285" mass="31936">MNHFERAAQAMQWLIEHQHEQPSLTELAKAMSVSEFHLQRLFSDWVGVSPKRFLQQLTIERLKSGLRHDATGALLNHAFDAGLSGGGRLHDLFVGLEAMTPVEYRDGGANLTLRWDVFATKFGDMVVAQTTRGICVLAFVDAEQKPETLILERFPQAQLLQGDSDFRDDLTALLDGVMRAQPRRALPVLVKGTNLQIQVWRALLTVPFGKVVTYQTLAKQVNRPAAVRAVASCVAANAIAYLIPCHRVIRSSGVLNHYRWRPERKAALIGWERVLSDPSPEIKRL</sequence>
<reference evidence="10" key="1">
    <citation type="journal article" date="2014" name="Int. J. Syst. Evol. Microbiol.">
        <title>Complete genome sequence of Corynebacterium casei LMG S-19264T (=DSM 44701T), isolated from a smear-ripened cheese.</title>
        <authorList>
            <consortium name="US DOE Joint Genome Institute (JGI-PGF)"/>
            <person name="Walter F."/>
            <person name="Albersmeier A."/>
            <person name="Kalinowski J."/>
            <person name="Ruckert C."/>
        </authorList>
    </citation>
    <scope>NUCLEOTIDE SEQUENCE</scope>
    <source>
        <strain evidence="10">KCTC 32501</strain>
    </source>
</reference>
<dbReference type="AlphaFoldDB" id="A0A8J3CHN0"/>
<dbReference type="Pfam" id="PF01035">
    <property type="entry name" value="DNA_binding_1"/>
    <property type="match status" value="1"/>
</dbReference>
<dbReference type="GO" id="GO:0032259">
    <property type="term" value="P:methylation"/>
    <property type="evidence" value="ECO:0007669"/>
    <property type="project" value="UniProtKB-KW"/>
</dbReference>
<dbReference type="InterPro" id="IPR036631">
    <property type="entry name" value="MGMT_N_sf"/>
</dbReference>
<keyword evidence="11" id="KW-1185">Reference proteome</keyword>
<dbReference type="SMART" id="SM00342">
    <property type="entry name" value="HTH_ARAC"/>
    <property type="match status" value="1"/>
</dbReference>
<dbReference type="InterPro" id="IPR018060">
    <property type="entry name" value="HTH_AraC"/>
</dbReference>
<dbReference type="GO" id="GO:0043565">
    <property type="term" value="F:sequence-specific DNA binding"/>
    <property type="evidence" value="ECO:0007669"/>
    <property type="project" value="InterPro"/>
</dbReference>
<dbReference type="Pfam" id="PF12833">
    <property type="entry name" value="HTH_18"/>
    <property type="match status" value="1"/>
</dbReference>
<gene>
    <name evidence="10" type="primary">ada</name>
    <name evidence="10" type="ORF">GCM10009007_14790</name>
</gene>
<dbReference type="EMBL" id="BMZG01000007">
    <property type="protein sequence ID" value="GHA74758.1"/>
    <property type="molecule type" value="Genomic_DNA"/>
</dbReference>
<proteinExistence type="predicted"/>
<dbReference type="PROSITE" id="PS01124">
    <property type="entry name" value="HTH_ARAC_FAMILY_2"/>
    <property type="match status" value="1"/>
</dbReference>
<dbReference type="RefSeq" id="WP_189493308.1">
    <property type="nucleotide sequence ID" value="NZ_BMZG01000007.1"/>
</dbReference>
<dbReference type="GO" id="GO:0003700">
    <property type="term" value="F:DNA-binding transcription factor activity"/>
    <property type="evidence" value="ECO:0007669"/>
    <property type="project" value="InterPro"/>
</dbReference>
<evidence type="ECO:0000256" key="3">
    <source>
        <dbReference type="ARBA" id="ARBA00022679"/>
    </source>
</evidence>
<comment type="catalytic activity">
    <reaction evidence="1">
        <text>a 4-O-methyl-thymidine in DNA + L-cysteinyl-[protein] = a thymidine in DNA + S-methyl-L-cysteinyl-[protein]</text>
        <dbReference type="Rhea" id="RHEA:53428"/>
        <dbReference type="Rhea" id="RHEA-COMP:10131"/>
        <dbReference type="Rhea" id="RHEA-COMP:10132"/>
        <dbReference type="Rhea" id="RHEA-COMP:13555"/>
        <dbReference type="Rhea" id="RHEA-COMP:13556"/>
        <dbReference type="ChEBI" id="CHEBI:29950"/>
        <dbReference type="ChEBI" id="CHEBI:82612"/>
        <dbReference type="ChEBI" id="CHEBI:137386"/>
        <dbReference type="ChEBI" id="CHEBI:137387"/>
        <dbReference type="EC" id="2.1.1.63"/>
    </reaction>
</comment>
<dbReference type="PANTHER" id="PTHR10815:SF13">
    <property type="entry name" value="METHYLATED-DNA--PROTEIN-CYSTEINE METHYLTRANSFERASE"/>
    <property type="match status" value="1"/>
</dbReference>
<evidence type="ECO:0000256" key="4">
    <source>
        <dbReference type="ARBA" id="ARBA00022763"/>
    </source>
</evidence>
<dbReference type="InterPro" id="IPR014048">
    <property type="entry name" value="MethylDNA_cys_MeTrfase_DNA-bd"/>
</dbReference>
<dbReference type="GO" id="GO:0003908">
    <property type="term" value="F:methylated-DNA-[protein]-cysteine S-methyltransferase activity"/>
    <property type="evidence" value="ECO:0007669"/>
    <property type="project" value="UniProtKB-EC"/>
</dbReference>